<organism evidence="2 3">
    <name type="scientific">Blepharisma stoltei</name>
    <dbReference type="NCBI Taxonomy" id="1481888"/>
    <lineage>
        <taxon>Eukaryota</taxon>
        <taxon>Sar</taxon>
        <taxon>Alveolata</taxon>
        <taxon>Ciliophora</taxon>
        <taxon>Postciliodesmatophora</taxon>
        <taxon>Heterotrichea</taxon>
        <taxon>Heterotrichida</taxon>
        <taxon>Blepharismidae</taxon>
        <taxon>Blepharisma</taxon>
    </lineage>
</organism>
<dbReference type="EMBL" id="CAJZBQ010000039">
    <property type="protein sequence ID" value="CAG9325803.1"/>
    <property type="molecule type" value="Genomic_DNA"/>
</dbReference>
<protein>
    <submittedName>
        <fullName evidence="2">Uncharacterized protein</fullName>
    </submittedName>
</protein>
<dbReference type="PANTHER" id="PTHR31516:SF17">
    <property type="entry name" value="STABILIZER OF AXONEMAL MICROTUBULES 2"/>
    <property type="match status" value="1"/>
</dbReference>
<dbReference type="GO" id="GO:0008017">
    <property type="term" value="F:microtubule binding"/>
    <property type="evidence" value="ECO:0007669"/>
    <property type="project" value="InterPro"/>
</dbReference>
<evidence type="ECO:0000313" key="3">
    <source>
        <dbReference type="Proteomes" id="UP001162131"/>
    </source>
</evidence>
<dbReference type="GO" id="GO:0005856">
    <property type="term" value="C:cytoskeleton"/>
    <property type="evidence" value="ECO:0007669"/>
    <property type="project" value="TreeGrafter"/>
</dbReference>
<accession>A0AAU9JVP6</accession>
<sequence length="306" mass="34661">MSDKIQEEPTLRKSQSGLLRQSLTTLKSTRSVKSLPTVMKECPLSDPSIGVISENDHRVGLCLCPLCTCGKHKCPGPISIEPYPKSMFNTQYTDNFHKHKPARPAPFKSINNFYSNQLIDFETTSEQFFKPIVTQPVLSLPAYRPNPPPQMGLSGLTSYSSNFPSWGTGGVYYVKQAHIRHTNDSLPLANKTSYTEGFRALDEEELKMAKKANQDLSAFRASVGMKCGSMQAVKESVTKRDFVDWSKKNLMERAPRPVDNILKQHITGDHFVTSARNDFKQYDSSIDHRNLRKRLEREGIITQEFR</sequence>
<dbReference type="InterPro" id="IPR033336">
    <property type="entry name" value="SAXO1/2"/>
</dbReference>
<keyword evidence="3" id="KW-1185">Reference proteome</keyword>
<comment type="caution">
    <text evidence="2">The sequence shown here is derived from an EMBL/GenBank/DDBJ whole genome shotgun (WGS) entry which is preliminary data.</text>
</comment>
<evidence type="ECO:0000313" key="2">
    <source>
        <dbReference type="EMBL" id="CAG9325803.1"/>
    </source>
</evidence>
<evidence type="ECO:0000256" key="1">
    <source>
        <dbReference type="ARBA" id="ARBA00008738"/>
    </source>
</evidence>
<dbReference type="AlphaFoldDB" id="A0AAU9JVP6"/>
<comment type="similarity">
    <text evidence="1">Belongs to the FAM154 family.</text>
</comment>
<name>A0AAU9JVP6_9CILI</name>
<dbReference type="PANTHER" id="PTHR31516">
    <property type="entry name" value="STABILIZER OF AXONEMAL MICROTUBULES 2"/>
    <property type="match status" value="1"/>
</dbReference>
<reference evidence="2" key="1">
    <citation type="submission" date="2021-09" db="EMBL/GenBank/DDBJ databases">
        <authorList>
            <consortium name="AG Swart"/>
            <person name="Singh M."/>
            <person name="Singh A."/>
            <person name="Seah K."/>
            <person name="Emmerich C."/>
        </authorList>
    </citation>
    <scope>NUCLEOTIDE SEQUENCE</scope>
    <source>
        <strain evidence="2">ATCC30299</strain>
    </source>
</reference>
<gene>
    <name evidence="2" type="ORF">BSTOLATCC_MIC39589</name>
</gene>
<dbReference type="Proteomes" id="UP001162131">
    <property type="component" value="Unassembled WGS sequence"/>
</dbReference>
<proteinExistence type="inferred from homology"/>